<dbReference type="PANTHER" id="PTHR43466:SF1">
    <property type="entry name" value="2-OXO-4-HYDROXY-4-CARBOXY-5-UREIDOIMIDAZOLINE DECARBOXYLASE-RELATED"/>
    <property type="match status" value="1"/>
</dbReference>
<evidence type="ECO:0000313" key="9">
    <source>
        <dbReference type="Proteomes" id="UP001056291"/>
    </source>
</evidence>
<gene>
    <name evidence="8" type="primary">uraD</name>
    <name evidence="8" type="ORF">NBZ79_04725</name>
</gene>
<dbReference type="SUPFAM" id="SSF158694">
    <property type="entry name" value="UraD-Like"/>
    <property type="match status" value="1"/>
</dbReference>
<evidence type="ECO:0000259" key="7">
    <source>
        <dbReference type="Pfam" id="PF09349"/>
    </source>
</evidence>
<evidence type="ECO:0000256" key="1">
    <source>
        <dbReference type="ARBA" id="ARBA00001163"/>
    </source>
</evidence>
<keyword evidence="4" id="KW-0659">Purine metabolism</keyword>
<accession>A0ABY4W601</accession>
<evidence type="ECO:0000313" key="8">
    <source>
        <dbReference type="EMBL" id="USG62281.1"/>
    </source>
</evidence>
<comment type="catalytic activity">
    <reaction evidence="1">
        <text>5-hydroxy-2-oxo-4-ureido-2,5-dihydro-1H-imidazole-5-carboxylate + H(+) = (S)-allantoin + CO2</text>
        <dbReference type="Rhea" id="RHEA:26301"/>
        <dbReference type="ChEBI" id="CHEBI:15378"/>
        <dbReference type="ChEBI" id="CHEBI:15678"/>
        <dbReference type="ChEBI" id="CHEBI:16526"/>
        <dbReference type="ChEBI" id="CHEBI:58639"/>
        <dbReference type="EC" id="4.1.1.97"/>
    </reaction>
</comment>
<dbReference type="Pfam" id="PF09349">
    <property type="entry name" value="OHCU_decarbox"/>
    <property type="match status" value="1"/>
</dbReference>
<evidence type="ECO:0000256" key="3">
    <source>
        <dbReference type="ARBA" id="ARBA00012257"/>
    </source>
</evidence>
<reference evidence="8" key="1">
    <citation type="submission" date="2022-06" db="EMBL/GenBank/DDBJ databases">
        <title>Sneathiella actinostolidae sp. nov., isolated from a sea anemonein the Western Pacific Ocean.</title>
        <authorList>
            <person name="Wei M.J."/>
        </authorList>
    </citation>
    <scope>NUCLEOTIDE SEQUENCE</scope>
    <source>
        <strain evidence="8">PHK-P5</strain>
    </source>
</reference>
<protein>
    <recommendedName>
        <fullName evidence="3">2-oxo-4-hydroxy-4-carboxy-5-ureidoimidazoline decarboxylase</fullName>
        <ecNumber evidence="3">4.1.1.97</ecNumber>
    </recommendedName>
</protein>
<keyword evidence="5" id="KW-0210">Decarboxylase</keyword>
<dbReference type="NCBIfam" id="TIGR03164">
    <property type="entry name" value="UHCUDC"/>
    <property type="match status" value="1"/>
</dbReference>
<dbReference type="InterPro" id="IPR017580">
    <property type="entry name" value="OHCU_decarboxylase-1"/>
</dbReference>
<evidence type="ECO:0000256" key="2">
    <source>
        <dbReference type="ARBA" id="ARBA00004754"/>
    </source>
</evidence>
<dbReference type="EMBL" id="CP098747">
    <property type="protein sequence ID" value="USG62281.1"/>
    <property type="molecule type" value="Genomic_DNA"/>
</dbReference>
<dbReference type="PANTHER" id="PTHR43466">
    <property type="entry name" value="2-OXO-4-HYDROXY-4-CARBOXY-5-UREIDOIMIDAZOLINE DECARBOXYLASE-RELATED"/>
    <property type="match status" value="1"/>
</dbReference>
<dbReference type="InterPro" id="IPR018020">
    <property type="entry name" value="OHCU_decarboxylase"/>
</dbReference>
<evidence type="ECO:0000256" key="4">
    <source>
        <dbReference type="ARBA" id="ARBA00022631"/>
    </source>
</evidence>
<dbReference type="EC" id="4.1.1.97" evidence="3"/>
<proteinExistence type="predicted"/>
<dbReference type="InterPro" id="IPR036778">
    <property type="entry name" value="OHCU_decarboxylase_sf"/>
</dbReference>
<dbReference type="Gene3D" id="1.10.3330.10">
    <property type="entry name" value="Oxo-4-hydroxy-4-carboxy-5-ureidoimidazoline decarboxylase"/>
    <property type="match status" value="1"/>
</dbReference>
<name>A0ABY4W601_9PROT</name>
<feature type="domain" description="Oxo-4-hydroxy-4-carboxy-5-ureidoimidazoline decarboxylase" evidence="7">
    <location>
        <begin position="10"/>
        <end position="167"/>
    </location>
</feature>
<evidence type="ECO:0000256" key="6">
    <source>
        <dbReference type="ARBA" id="ARBA00023239"/>
    </source>
</evidence>
<evidence type="ECO:0000256" key="5">
    <source>
        <dbReference type="ARBA" id="ARBA00022793"/>
    </source>
</evidence>
<sequence>MTEFKKRPSAMDKATFIEAFGGVYEHSPWVAEAVWNQGVTPVHDVIETLAEHMAKVVESADKERKMSLINAHPDLAGKAAVRGELTAASTTEQSGAGLGDCTAEEFEKFQAYNDAYKEKFGFPFIKAVKNSNRHEIIAGFEARIGNNPDQEFKTALLEIDKIARFRLLEM</sequence>
<dbReference type="Proteomes" id="UP001056291">
    <property type="component" value="Chromosome"/>
</dbReference>
<keyword evidence="9" id="KW-1185">Reference proteome</keyword>
<dbReference type="GO" id="GO:0051997">
    <property type="term" value="F:2-oxo-4-hydroxy-4-carboxy-5-ureidoimidazoline decarboxylase activity"/>
    <property type="evidence" value="ECO:0007669"/>
    <property type="project" value="UniProtKB-EC"/>
</dbReference>
<organism evidence="8 9">
    <name type="scientific">Sneathiella marina</name>
    <dbReference type="NCBI Taxonomy" id="2950108"/>
    <lineage>
        <taxon>Bacteria</taxon>
        <taxon>Pseudomonadati</taxon>
        <taxon>Pseudomonadota</taxon>
        <taxon>Alphaproteobacteria</taxon>
        <taxon>Sneathiellales</taxon>
        <taxon>Sneathiellaceae</taxon>
        <taxon>Sneathiella</taxon>
    </lineage>
</organism>
<dbReference type="RefSeq" id="WP_251935942.1">
    <property type="nucleotide sequence ID" value="NZ_CP098747.1"/>
</dbReference>
<comment type="pathway">
    <text evidence="2">Purine metabolism; urate degradation; (S)-allantoin from urate: step 3/3.</text>
</comment>
<keyword evidence="6 8" id="KW-0456">Lyase</keyword>